<gene>
    <name evidence="6" type="ORF">AXXA_29997</name>
</gene>
<keyword evidence="2 5" id="KW-0812">Transmembrane</keyword>
<reference evidence="6 7" key="1">
    <citation type="submission" date="2011-06" db="EMBL/GenBank/DDBJ databases">
        <authorList>
            <person name="Bador J."/>
            <person name="Amoureux L."/>
            <person name="Neuwirth C."/>
        </authorList>
    </citation>
    <scope>NUCLEOTIDE SEQUENCE [LARGE SCALE GENOMIC DNA]</scope>
    <source>
        <strain evidence="6 7">AXX-A</strain>
    </source>
</reference>
<dbReference type="AlphaFoldDB" id="F7TAJ7"/>
<dbReference type="RefSeq" id="WP_006396006.1">
    <property type="nucleotide sequence ID" value="NZ_GL982453.1"/>
</dbReference>
<dbReference type="InterPro" id="IPR012451">
    <property type="entry name" value="DUF1656"/>
</dbReference>
<feature type="non-terminal residue" evidence="6">
    <location>
        <position position="50"/>
    </location>
</feature>
<evidence type="ECO:0000256" key="5">
    <source>
        <dbReference type="SAM" id="Phobius"/>
    </source>
</evidence>
<dbReference type="HOGENOM" id="CLU_188292_4_3_4"/>
<evidence type="ECO:0000313" key="7">
    <source>
        <dbReference type="Proteomes" id="UP000004853"/>
    </source>
</evidence>
<dbReference type="Proteomes" id="UP000004853">
    <property type="component" value="Unassembled WGS sequence"/>
</dbReference>
<name>F7TAJ7_9BURK</name>
<dbReference type="Pfam" id="PF07869">
    <property type="entry name" value="DUF1656"/>
    <property type="match status" value="1"/>
</dbReference>
<evidence type="ECO:0000256" key="2">
    <source>
        <dbReference type="ARBA" id="ARBA00022692"/>
    </source>
</evidence>
<organism evidence="6 7">
    <name type="scientific">Achromobacter insuavis AXX-A</name>
    <dbReference type="NCBI Taxonomy" id="1003200"/>
    <lineage>
        <taxon>Bacteria</taxon>
        <taxon>Pseudomonadati</taxon>
        <taxon>Pseudomonadota</taxon>
        <taxon>Betaproteobacteria</taxon>
        <taxon>Burkholderiales</taxon>
        <taxon>Alcaligenaceae</taxon>
        <taxon>Achromobacter</taxon>
    </lineage>
</organism>
<sequence>MLSEFAVAGIYLPPFFVYACVALPIYLAVRLVLARSGVLRRVWHPGLFEF</sequence>
<evidence type="ECO:0008006" key="8">
    <source>
        <dbReference type="Google" id="ProtNLM"/>
    </source>
</evidence>
<protein>
    <recommendedName>
        <fullName evidence="8">DUF1656 domain-containing protein</fullName>
    </recommendedName>
</protein>
<proteinExistence type="predicted"/>
<evidence type="ECO:0000256" key="3">
    <source>
        <dbReference type="ARBA" id="ARBA00022989"/>
    </source>
</evidence>
<evidence type="ECO:0000313" key="6">
    <source>
        <dbReference type="EMBL" id="EGP42637.1"/>
    </source>
</evidence>
<evidence type="ECO:0000256" key="1">
    <source>
        <dbReference type="ARBA" id="ARBA00022475"/>
    </source>
</evidence>
<evidence type="ECO:0000256" key="4">
    <source>
        <dbReference type="ARBA" id="ARBA00023136"/>
    </source>
</evidence>
<dbReference type="EMBL" id="AFRQ01000141">
    <property type="protein sequence ID" value="EGP42637.1"/>
    <property type="molecule type" value="Genomic_DNA"/>
</dbReference>
<comment type="caution">
    <text evidence="6">The sequence shown here is derived from an EMBL/GenBank/DDBJ whole genome shotgun (WGS) entry which is preliminary data.</text>
</comment>
<accession>F7TAJ7</accession>
<keyword evidence="1" id="KW-1003">Cell membrane</keyword>
<dbReference type="OrthoDB" id="6080293at2"/>
<keyword evidence="4 5" id="KW-0472">Membrane</keyword>
<feature type="transmembrane region" description="Helical" evidence="5">
    <location>
        <begin position="15"/>
        <end position="33"/>
    </location>
</feature>
<keyword evidence="3 5" id="KW-1133">Transmembrane helix</keyword>